<proteinExistence type="predicted"/>
<dbReference type="AlphaFoldDB" id="A0A840CTH6"/>
<gene>
    <name evidence="2" type="ORF">GGR21_002898</name>
</gene>
<reference evidence="2 3" key="1">
    <citation type="submission" date="2020-08" db="EMBL/GenBank/DDBJ databases">
        <title>Genomic Encyclopedia of Type Strains, Phase IV (KMG-IV): sequencing the most valuable type-strain genomes for metagenomic binning, comparative biology and taxonomic classification.</title>
        <authorList>
            <person name="Goeker M."/>
        </authorList>
    </citation>
    <scope>NUCLEOTIDE SEQUENCE [LARGE SCALE GENOMIC DNA]</scope>
    <source>
        <strain evidence="2 3">DSM 104969</strain>
    </source>
</reference>
<dbReference type="Proteomes" id="UP000555103">
    <property type="component" value="Unassembled WGS sequence"/>
</dbReference>
<evidence type="ECO:0000313" key="3">
    <source>
        <dbReference type="Proteomes" id="UP000555103"/>
    </source>
</evidence>
<protein>
    <submittedName>
        <fullName evidence="2">Uncharacterized protein</fullName>
    </submittedName>
</protein>
<sequence length="403" mass="46625">MKNRLILFCISSLFALMLFSQDKQILGDTIFWEERNDSFSKEAGLPDFTRTNDDFNFRFENMGQIVEICKNEDIISGALINYIYKLDKDYNKQRIFRKDSIPTYLAEKAYHTINDSGILNLASSRNIKGWQQGFDGITYTIEHADKEKYWYKWYWTPTSQDSLPEALLVQNFVNELSRLLSLRDKYDAYKKTLPRRGCYTSGGMITTCYIPINYHVGYSGSLRMPYGYEAVTNITYLGNLKLNAGLRIIHRFGKNGSYDFSILGAKTNIFVRKGGKATDYLWYNYRQRRLHYIENGQTVSRTHKINYGLTFKYFSAALGTDIYNAESTQAGVYTSAITSSLPFITIAGESSFFKDRIDYKFAISRNFYFGNSKSIFKGLNVNLFFETFLKHSDAGMSVALYMY</sequence>
<name>A0A840CTH6_9BACT</name>
<organism evidence="2 3">
    <name type="scientific">Dysgonomonas hofstadii</name>
    <dbReference type="NCBI Taxonomy" id="637886"/>
    <lineage>
        <taxon>Bacteria</taxon>
        <taxon>Pseudomonadati</taxon>
        <taxon>Bacteroidota</taxon>
        <taxon>Bacteroidia</taxon>
        <taxon>Bacteroidales</taxon>
        <taxon>Dysgonomonadaceae</taxon>
        <taxon>Dysgonomonas</taxon>
    </lineage>
</organism>
<comment type="caution">
    <text evidence="2">The sequence shown here is derived from an EMBL/GenBank/DDBJ whole genome shotgun (WGS) entry which is preliminary data.</text>
</comment>
<dbReference type="EMBL" id="JACIEP010000010">
    <property type="protein sequence ID" value="MBB4036984.1"/>
    <property type="molecule type" value="Genomic_DNA"/>
</dbReference>
<keyword evidence="3" id="KW-1185">Reference proteome</keyword>
<feature type="signal peptide" evidence="1">
    <location>
        <begin position="1"/>
        <end position="20"/>
    </location>
</feature>
<accession>A0A840CTH6</accession>
<feature type="chain" id="PRO_5032837748" evidence="1">
    <location>
        <begin position="21"/>
        <end position="403"/>
    </location>
</feature>
<dbReference type="RefSeq" id="WP_183307864.1">
    <property type="nucleotide sequence ID" value="NZ_JACIEP010000010.1"/>
</dbReference>
<evidence type="ECO:0000313" key="2">
    <source>
        <dbReference type="EMBL" id="MBB4036984.1"/>
    </source>
</evidence>
<evidence type="ECO:0000256" key="1">
    <source>
        <dbReference type="SAM" id="SignalP"/>
    </source>
</evidence>
<keyword evidence="1" id="KW-0732">Signal</keyword>